<evidence type="ECO:0000313" key="2">
    <source>
        <dbReference type="Proteomes" id="UP000024842"/>
    </source>
</evidence>
<dbReference type="EMBL" id="BAUP01000152">
    <property type="protein sequence ID" value="GAJ46894.1"/>
    <property type="molecule type" value="Genomic_DNA"/>
</dbReference>
<protein>
    <recommendedName>
        <fullName evidence="3">Terminase small subunit</fullName>
    </recommendedName>
</protein>
<keyword evidence="2" id="KW-1185">Reference proteome</keyword>
<dbReference type="RefSeq" id="WP_035545841.1">
    <property type="nucleotide sequence ID" value="NZ_BAUP01000152.1"/>
</dbReference>
<reference evidence="1 2" key="1">
    <citation type="journal article" date="2014" name="FEMS Microbiol. Lett.">
        <title>Draft genome sequences of three Holospora species (Holospora obtusa, Holospora undulata, and Holospora elegans), endonuclear symbiotic bacteria of the ciliate Paramecium caudatum.</title>
        <authorList>
            <person name="Dohra H."/>
            <person name="Tanaka K."/>
            <person name="Suzuki T."/>
            <person name="Fujishima M."/>
            <person name="Suzuki H."/>
        </authorList>
    </citation>
    <scope>NUCLEOTIDE SEQUENCE [LARGE SCALE GENOMIC DNA]</scope>
    <source>
        <strain evidence="1 2">E1</strain>
    </source>
</reference>
<sequence>MELIKQSEWAKRHGFSRQYAGQLVQSGVIQLVDGLVDVEQADAAIAALRDPNQPQRRKNTSDVTELSTLLLKTRIKNEMERGKLLEARAKAEIGELVSVEDVKVAAFNKARIVRDSLMNIPDRVASLLASIDDAHKIHEVLLQEIRTALEELSRDV</sequence>
<dbReference type="Proteomes" id="UP000024842">
    <property type="component" value="Unassembled WGS sequence"/>
</dbReference>
<dbReference type="OrthoDB" id="7164623at2"/>
<dbReference type="AlphaFoldDB" id="A0A023E0R0"/>
<accession>A0A023E0R0</accession>
<comment type="caution">
    <text evidence="1">The sequence shown here is derived from an EMBL/GenBank/DDBJ whole genome shotgun (WGS) entry which is preliminary data.</text>
</comment>
<dbReference type="STRING" id="1427503.HE1_01236"/>
<evidence type="ECO:0000313" key="1">
    <source>
        <dbReference type="EMBL" id="GAJ46894.1"/>
    </source>
</evidence>
<organism evidence="1 2">
    <name type="scientific">Holospora elegans E1</name>
    <dbReference type="NCBI Taxonomy" id="1427503"/>
    <lineage>
        <taxon>Bacteria</taxon>
        <taxon>Pseudomonadati</taxon>
        <taxon>Pseudomonadota</taxon>
        <taxon>Alphaproteobacteria</taxon>
        <taxon>Holosporales</taxon>
        <taxon>Holosporaceae</taxon>
        <taxon>Holospora</taxon>
    </lineage>
</organism>
<name>A0A023E0R0_9PROT</name>
<evidence type="ECO:0008006" key="3">
    <source>
        <dbReference type="Google" id="ProtNLM"/>
    </source>
</evidence>
<gene>
    <name evidence="1" type="ORF">HE1_01236</name>
</gene>
<proteinExistence type="predicted"/>